<dbReference type="EMBL" id="UOGF01000115">
    <property type="protein sequence ID" value="VAX33597.1"/>
    <property type="molecule type" value="Genomic_DNA"/>
</dbReference>
<reference evidence="1" key="1">
    <citation type="submission" date="2018-06" db="EMBL/GenBank/DDBJ databases">
        <authorList>
            <person name="Zhirakovskaya E."/>
        </authorList>
    </citation>
    <scope>NUCLEOTIDE SEQUENCE</scope>
</reference>
<dbReference type="AlphaFoldDB" id="A0A3B1DXI1"/>
<gene>
    <name evidence="1" type="ORF">MNBD_NITROSPIRAE01-970</name>
</gene>
<name>A0A3B1DXI1_9ZZZZ</name>
<sequence length="179" mass="19019">MIDRDFESTGDTESMTVLAKGQVGMSERVDFLYRAGFGRFELGAKDSDAGTAFGFGTKVTWATLDDMNLKIGSVAQMLQIQADGDGGGRNSFTEYDFAVVAYIDARGAAAPEGRSVLTTYGGFVFSSLEIVTSGGVALEDSSFGAFAGLLMKVSQKTEVGAELRLLDQTALSFYVAFAF</sequence>
<organism evidence="1">
    <name type="scientific">hydrothermal vent metagenome</name>
    <dbReference type="NCBI Taxonomy" id="652676"/>
    <lineage>
        <taxon>unclassified sequences</taxon>
        <taxon>metagenomes</taxon>
        <taxon>ecological metagenomes</taxon>
    </lineage>
</organism>
<protein>
    <recommendedName>
        <fullName evidence="2">Outer membrane protein beta-barrel domain-containing protein</fullName>
    </recommendedName>
</protein>
<accession>A0A3B1DXI1</accession>
<evidence type="ECO:0000313" key="1">
    <source>
        <dbReference type="EMBL" id="VAX33597.1"/>
    </source>
</evidence>
<evidence type="ECO:0008006" key="2">
    <source>
        <dbReference type="Google" id="ProtNLM"/>
    </source>
</evidence>
<proteinExistence type="predicted"/>